<feature type="non-terminal residue" evidence="8">
    <location>
        <position position="1"/>
    </location>
</feature>
<feature type="region of interest" description="Disordered" evidence="5">
    <location>
        <begin position="172"/>
        <end position="200"/>
    </location>
</feature>
<dbReference type="EMBL" id="JADGJH010004569">
    <property type="protein sequence ID" value="KAJ3085323.1"/>
    <property type="molecule type" value="Genomic_DNA"/>
</dbReference>
<name>A0AAD5SPW9_9FUNG</name>
<evidence type="ECO:0000313" key="9">
    <source>
        <dbReference type="Proteomes" id="UP001211907"/>
    </source>
</evidence>
<dbReference type="GO" id="GO:0004806">
    <property type="term" value="F:triacylglycerol lipase activity"/>
    <property type="evidence" value="ECO:0007669"/>
    <property type="project" value="InterPro"/>
</dbReference>
<evidence type="ECO:0000313" key="8">
    <source>
        <dbReference type="EMBL" id="KAJ3085323.1"/>
    </source>
</evidence>
<dbReference type="SUPFAM" id="SSF52151">
    <property type="entry name" value="FabD/lysophospholipase-like"/>
    <property type="match status" value="1"/>
</dbReference>
<evidence type="ECO:0000256" key="5">
    <source>
        <dbReference type="SAM" id="MobiDB-lite"/>
    </source>
</evidence>
<dbReference type="AlphaFoldDB" id="A0AAD5SPW9"/>
<keyword evidence="3" id="KW-0443">Lipid metabolism</keyword>
<evidence type="ECO:0000256" key="1">
    <source>
        <dbReference type="ARBA" id="ARBA00022801"/>
    </source>
</evidence>
<dbReference type="PROSITE" id="PS51635">
    <property type="entry name" value="PNPLA"/>
    <property type="match status" value="1"/>
</dbReference>
<gene>
    <name evidence="8" type="ORF">HK100_009085</name>
</gene>
<dbReference type="InterPro" id="IPR002641">
    <property type="entry name" value="PNPLA_dom"/>
</dbReference>
<sequence length="429" mass="46682">MKSKGGRVTALAQLVAAVTWPFVGIWIALAVVRRMCGQLAGYIVGVVLGSLSWSSWLSSWLRRKRLQRLLVGATSYAQYVEAARELGCEVRGAQSTGGLEAIGVSGVPDGVLDDISDDGDTIESDDETDGFDAALLRDRLHQLRAFRAQPDPDPLALSYLLRSSLSRNLGGMGNPSIYSPSSHSHSHSTGNKTTNKSENKNTRRLTLIHSYIDEVVKAIDFLESVASSPSFQVEHKIAFFKNLQRSFGTTALLLSGGATFGMIHVGVLKVLVESNSLPRIISGSSAGSIVAALLCCQTDDSISLALDPQNINRDFYESPSEVGNIFPKLYRFMNHGCIFDVEEFIKTTKLNLGGDITFQEAYNKSRRVLNIAVSSSTTFEMPRLLNYLTAPNVVIWSAVAASCALPLIYRSAPLMCKTNQGKLEPWNPS</sequence>
<feature type="short sequence motif" description="GXSXG" evidence="4">
    <location>
        <begin position="283"/>
        <end position="287"/>
    </location>
</feature>
<evidence type="ECO:0000259" key="7">
    <source>
        <dbReference type="PROSITE" id="PS51635"/>
    </source>
</evidence>
<dbReference type="Pfam" id="PF11815">
    <property type="entry name" value="DUF3336"/>
    <property type="match status" value="1"/>
</dbReference>
<comment type="caution">
    <text evidence="8">The sequence shown here is derived from an EMBL/GenBank/DDBJ whole genome shotgun (WGS) entry which is preliminary data.</text>
</comment>
<dbReference type="InterPro" id="IPR021771">
    <property type="entry name" value="Triacylglycerol_lipase_N"/>
</dbReference>
<feature type="transmembrane region" description="Helical" evidence="6">
    <location>
        <begin position="12"/>
        <end position="33"/>
    </location>
</feature>
<dbReference type="GO" id="GO:0006641">
    <property type="term" value="P:triglyceride metabolic process"/>
    <property type="evidence" value="ECO:0007669"/>
    <property type="project" value="UniProtKB-ARBA"/>
</dbReference>
<keyword evidence="9" id="KW-1185">Reference proteome</keyword>
<evidence type="ECO:0000256" key="2">
    <source>
        <dbReference type="ARBA" id="ARBA00022963"/>
    </source>
</evidence>
<dbReference type="GO" id="GO:0016042">
    <property type="term" value="P:lipid catabolic process"/>
    <property type="evidence" value="ECO:0007669"/>
    <property type="project" value="UniProtKB-KW"/>
</dbReference>
<keyword evidence="2" id="KW-0442">Lipid degradation</keyword>
<evidence type="ECO:0000256" key="3">
    <source>
        <dbReference type="ARBA" id="ARBA00023098"/>
    </source>
</evidence>
<dbReference type="InterPro" id="IPR016035">
    <property type="entry name" value="Acyl_Trfase/lysoPLipase"/>
</dbReference>
<evidence type="ECO:0000256" key="6">
    <source>
        <dbReference type="SAM" id="Phobius"/>
    </source>
</evidence>
<dbReference type="PANTHER" id="PTHR14226">
    <property type="entry name" value="NEUROPATHY TARGET ESTERASE/SWISS CHEESE D.MELANOGASTER"/>
    <property type="match status" value="1"/>
</dbReference>
<feature type="transmembrane region" description="Helical" evidence="6">
    <location>
        <begin position="384"/>
        <end position="409"/>
    </location>
</feature>
<proteinExistence type="predicted"/>
<dbReference type="InterPro" id="IPR050301">
    <property type="entry name" value="NTE"/>
</dbReference>
<dbReference type="PANTHER" id="PTHR14226:SF10">
    <property type="entry name" value="TRIACYLGLYCEROL LIPASE 4-RELATED"/>
    <property type="match status" value="1"/>
</dbReference>
<comment type="caution">
    <text evidence="4">Lacks conserved residue(s) required for the propagation of feature annotation.</text>
</comment>
<dbReference type="Proteomes" id="UP001211907">
    <property type="component" value="Unassembled WGS sequence"/>
</dbReference>
<dbReference type="Gene3D" id="3.40.1090.10">
    <property type="entry name" value="Cytosolic phospholipase A2 catalytic domain"/>
    <property type="match status" value="2"/>
</dbReference>
<feature type="compositionally biased region" description="Low complexity" evidence="5">
    <location>
        <begin position="179"/>
        <end position="194"/>
    </location>
</feature>
<reference evidence="8" key="1">
    <citation type="submission" date="2020-05" db="EMBL/GenBank/DDBJ databases">
        <title>Phylogenomic resolution of chytrid fungi.</title>
        <authorList>
            <person name="Stajich J.E."/>
            <person name="Amses K."/>
            <person name="Simmons R."/>
            <person name="Seto K."/>
            <person name="Myers J."/>
            <person name="Bonds A."/>
            <person name="Quandt C.A."/>
            <person name="Barry K."/>
            <person name="Liu P."/>
            <person name="Grigoriev I."/>
            <person name="Longcore J.E."/>
            <person name="James T.Y."/>
        </authorList>
    </citation>
    <scope>NUCLEOTIDE SEQUENCE</scope>
    <source>
        <strain evidence="8">JEL0513</strain>
    </source>
</reference>
<protein>
    <recommendedName>
        <fullName evidence="7">PNPLA domain-containing protein</fullName>
    </recommendedName>
</protein>
<accession>A0AAD5SPW9</accession>
<keyword evidence="6" id="KW-0472">Membrane</keyword>
<keyword evidence="1" id="KW-0378">Hydrolase</keyword>
<organism evidence="8 9">
    <name type="scientific">Physocladia obscura</name>
    <dbReference type="NCBI Taxonomy" id="109957"/>
    <lineage>
        <taxon>Eukaryota</taxon>
        <taxon>Fungi</taxon>
        <taxon>Fungi incertae sedis</taxon>
        <taxon>Chytridiomycota</taxon>
        <taxon>Chytridiomycota incertae sedis</taxon>
        <taxon>Chytridiomycetes</taxon>
        <taxon>Chytridiales</taxon>
        <taxon>Chytriomycetaceae</taxon>
        <taxon>Physocladia</taxon>
    </lineage>
</organism>
<keyword evidence="6" id="KW-1133">Transmembrane helix</keyword>
<keyword evidence="6" id="KW-0812">Transmembrane</keyword>
<feature type="transmembrane region" description="Helical" evidence="6">
    <location>
        <begin position="39"/>
        <end position="61"/>
    </location>
</feature>
<evidence type="ECO:0000256" key="4">
    <source>
        <dbReference type="PROSITE-ProRule" id="PRU01161"/>
    </source>
</evidence>
<dbReference type="Pfam" id="PF01734">
    <property type="entry name" value="Patatin"/>
    <property type="match status" value="1"/>
</dbReference>
<feature type="domain" description="PNPLA" evidence="7">
    <location>
        <begin position="252"/>
        <end position="429"/>
    </location>
</feature>